<dbReference type="InterPro" id="IPR044258">
    <property type="entry name" value="HIPP09-like"/>
</dbReference>
<dbReference type="Gene3D" id="3.30.70.100">
    <property type="match status" value="2"/>
</dbReference>
<reference evidence="4" key="1">
    <citation type="journal article" date="2018" name="DNA Res.">
        <title>Multiple hybrid de novo genome assembly of finger millet, an orphan allotetraploid crop.</title>
        <authorList>
            <person name="Hatakeyama M."/>
            <person name="Aluri S."/>
            <person name="Balachadran M.T."/>
            <person name="Sivarajan S.R."/>
            <person name="Patrignani A."/>
            <person name="Gruter S."/>
            <person name="Poveda L."/>
            <person name="Shimizu-Inatsugi R."/>
            <person name="Baeten J."/>
            <person name="Francoijs K.J."/>
            <person name="Nataraja K.N."/>
            <person name="Reddy Y.A.N."/>
            <person name="Phadnis S."/>
            <person name="Ravikumar R.L."/>
            <person name="Schlapbach R."/>
            <person name="Sreeman S.M."/>
            <person name="Shimizu K.K."/>
        </authorList>
    </citation>
    <scope>NUCLEOTIDE SEQUENCE</scope>
</reference>
<feature type="compositionally biased region" description="Basic and acidic residues" evidence="2">
    <location>
        <begin position="1"/>
        <end position="28"/>
    </location>
</feature>
<feature type="compositionally biased region" description="Basic and acidic residues" evidence="2">
    <location>
        <begin position="219"/>
        <end position="290"/>
    </location>
</feature>
<dbReference type="InterPro" id="IPR017969">
    <property type="entry name" value="Heavy-metal-associated_CS"/>
</dbReference>
<evidence type="ECO:0000256" key="1">
    <source>
        <dbReference type="ARBA" id="ARBA00022723"/>
    </source>
</evidence>
<feature type="domain" description="HMA" evidence="3">
    <location>
        <begin position="145"/>
        <end position="208"/>
    </location>
</feature>
<keyword evidence="1" id="KW-0479">Metal-binding</keyword>
<evidence type="ECO:0000256" key="2">
    <source>
        <dbReference type="SAM" id="MobiDB-lite"/>
    </source>
</evidence>
<dbReference type="PROSITE" id="PS50846">
    <property type="entry name" value="HMA_2"/>
    <property type="match status" value="2"/>
</dbReference>
<comment type="caution">
    <text evidence="4">The sequence shown here is derived from an EMBL/GenBank/DDBJ whole genome shotgun (WGS) entry which is preliminary data.</text>
</comment>
<dbReference type="PANTHER" id="PTHR47066">
    <property type="entry name" value="HEAVY METAL-ASSOCIATED ISOPRENYLATED PLANT PROTEIN 9"/>
    <property type="match status" value="1"/>
</dbReference>
<feature type="domain" description="HMA" evidence="3">
    <location>
        <begin position="49"/>
        <end position="112"/>
    </location>
</feature>
<dbReference type="EMBL" id="BQKI01000011">
    <property type="protein sequence ID" value="GJN04375.1"/>
    <property type="molecule type" value="Genomic_DNA"/>
</dbReference>
<evidence type="ECO:0000313" key="4">
    <source>
        <dbReference type="EMBL" id="GJN04375.1"/>
    </source>
</evidence>
<dbReference type="Proteomes" id="UP001054889">
    <property type="component" value="Unassembled WGS sequence"/>
</dbReference>
<feature type="region of interest" description="Disordered" evidence="2">
    <location>
        <begin position="205"/>
        <end position="293"/>
    </location>
</feature>
<dbReference type="SUPFAM" id="SSF55008">
    <property type="entry name" value="HMA, heavy metal-associated domain"/>
    <property type="match status" value="2"/>
</dbReference>
<sequence length="394" mass="43277">MGEEVKVEEDPKKEEAPAPAEAEKKEEAELAPEAEEKEEPPSNDPPPPPPPVILGINLHCTGCVNKIKRCVLRCKGVEGVEVDMAQNQVTVKGIVDPQGICDRLRKRTMRNAVVISPPPPPPPAEGDAVAKEEPPPVVHSQVSEVRTVELLVNMHCEACAQQLQKKILKMRGVQSADANSCAGKLTVNGTMSSDKLVKYIHRRTGKMATVVPPPPPPEPPKEEEPPKAEEGDKKPEEAPAEGEKKPDEPTAEDAAKKEGEGEKKEEEGAKPEDGGEKKEGEGGGDEKAKPEVVAVDGFPPEEMMKRMMYWPYSQKHFYNPQAEEEAMMAKRMAMVHPYAMPMMPQYYTPPPPPPPPPQPAPPMMYPYYNYGMVERPAPAPQYFSDENPNACVIL</sequence>
<dbReference type="GO" id="GO:0046872">
    <property type="term" value="F:metal ion binding"/>
    <property type="evidence" value="ECO:0007669"/>
    <property type="project" value="UniProtKB-KW"/>
</dbReference>
<gene>
    <name evidence="4" type="primary">ga21920</name>
    <name evidence="4" type="ORF">PR202_ga21920</name>
</gene>
<dbReference type="PANTHER" id="PTHR47066:SF1">
    <property type="entry name" value="HEAVY METAL-ASSOCIATED ISOPRENYLATED PLANT PROTEIN 9"/>
    <property type="match status" value="1"/>
</dbReference>
<dbReference type="InterPro" id="IPR006121">
    <property type="entry name" value="HMA_dom"/>
</dbReference>
<feature type="compositionally biased region" description="Pro residues" evidence="2">
    <location>
        <begin position="42"/>
        <end position="52"/>
    </location>
</feature>
<proteinExistence type="predicted"/>
<name>A0AAV5D2X7_ELECO</name>
<dbReference type="PROSITE" id="PS01047">
    <property type="entry name" value="HMA_1"/>
    <property type="match status" value="1"/>
</dbReference>
<accession>A0AAV5D2X7</accession>
<evidence type="ECO:0000313" key="5">
    <source>
        <dbReference type="Proteomes" id="UP001054889"/>
    </source>
</evidence>
<protein>
    <recommendedName>
        <fullName evidence="3">HMA domain-containing protein</fullName>
    </recommendedName>
</protein>
<keyword evidence="5" id="KW-1185">Reference proteome</keyword>
<dbReference type="InterPro" id="IPR036163">
    <property type="entry name" value="HMA_dom_sf"/>
</dbReference>
<feature type="compositionally biased region" description="Acidic residues" evidence="2">
    <location>
        <begin position="29"/>
        <end position="38"/>
    </location>
</feature>
<evidence type="ECO:0000259" key="3">
    <source>
        <dbReference type="PROSITE" id="PS50846"/>
    </source>
</evidence>
<dbReference type="Pfam" id="PF00403">
    <property type="entry name" value="HMA"/>
    <property type="match status" value="2"/>
</dbReference>
<dbReference type="AlphaFoldDB" id="A0AAV5D2X7"/>
<dbReference type="CDD" id="cd00371">
    <property type="entry name" value="HMA"/>
    <property type="match status" value="2"/>
</dbReference>
<organism evidence="4 5">
    <name type="scientific">Eleusine coracana subsp. coracana</name>
    <dbReference type="NCBI Taxonomy" id="191504"/>
    <lineage>
        <taxon>Eukaryota</taxon>
        <taxon>Viridiplantae</taxon>
        <taxon>Streptophyta</taxon>
        <taxon>Embryophyta</taxon>
        <taxon>Tracheophyta</taxon>
        <taxon>Spermatophyta</taxon>
        <taxon>Magnoliopsida</taxon>
        <taxon>Liliopsida</taxon>
        <taxon>Poales</taxon>
        <taxon>Poaceae</taxon>
        <taxon>PACMAD clade</taxon>
        <taxon>Chloridoideae</taxon>
        <taxon>Cynodonteae</taxon>
        <taxon>Eleusininae</taxon>
        <taxon>Eleusine</taxon>
    </lineage>
</organism>
<reference evidence="4" key="2">
    <citation type="submission" date="2021-12" db="EMBL/GenBank/DDBJ databases">
        <title>Resequencing data analysis of finger millet.</title>
        <authorList>
            <person name="Hatakeyama M."/>
            <person name="Aluri S."/>
            <person name="Balachadran M.T."/>
            <person name="Sivarajan S.R."/>
            <person name="Poveda L."/>
            <person name="Shimizu-Inatsugi R."/>
            <person name="Schlapbach R."/>
            <person name="Sreeman S.M."/>
            <person name="Shimizu K.K."/>
        </authorList>
    </citation>
    <scope>NUCLEOTIDE SEQUENCE</scope>
</reference>
<feature type="region of interest" description="Disordered" evidence="2">
    <location>
        <begin position="1"/>
        <end position="52"/>
    </location>
</feature>